<comment type="cofactor">
    <cofactor evidence="2">
        <name>Mg(2+)</name>
        <dbReference type="ChEBI" id="CHEBI:18420"/>
    </cofactor>
    <text evidence="2">Binds 2 magnesium ions per subunit.</text>
</comment>
<dbReference type="InterPro" id="IPR018520">
    <property type="entry name" value="UPP_synth-like_CS"/>
</dbReference>
<dbReference type="FunFam" id="3.40.1180.10:FF:000001">
    <property type="entry name" value="(2E,6E)-farnesyl-diphosphate-specific ditrans,polycis-undecaprenyl-diphosphate synthase"/>
    <property type="match status" value="1"/>
</dbReference>
<evidence type="ECO:0000256" key="3">
    <source>
        <dbReference type="SAM" id="MobiDB-lite"/>
    </source>
</evidence>
<dbReference type="NCBIfam" id="NF011405">
    <property type="entry name" value="PRK14830.1"/>
    <property type="match status" value="1"/>
</dbReference>
<protein>
    <recommendedName>
        <fullName evidence="2">Isoprenyl transferase</fullName>
        <ecNumber evidence="2">2.5.1.-</ecNumber>
    </recommendedName>
</protein>
<feature type="region of interest" description="Disordered" evidence="3">
    <location>
        <begin position="302"/>
        <end position="328"/>
    </location>
</feature>
<proteinExistence type="inferred from homology"/>
<feature type="binding site" evidence="2">
    <location>
        <begin position="233"/>
        <end position="235"/>
    </location>
    <ligand>
        <name>substrate</name>
    </ligand>
</feature>
<feature type="binding site" evidence="2">
    <location>
        <begin position="90"/>
        <end position="92"/>
    </location>
    <ligand>
        <name>substrate</name>
    </ligand>
</feature>
<sequence length="328" mass="36794">MRASTPLPNSSRVPNRSHELSAEEQSVYRQLDPAKIPQHVAIIMDGNGRWAGKRALKRFLGHQKGAESVQFVVETASRINLPWLTLYAFSLENNLRRPKSEVSFLMKLLKSYLVGNVKRMNDNNVRMAYIGRTHDLPQEVQDTMQWASEATAKNTGTTLTLALNYGARSEIVDAVRTILTDLTTEAHTRGCSVEDLLGAGALESLDEPTIARALYTAHMPDPDLVIRTSGEQRISNFLLWQIAYSEIFVTDRLWPDFNGLHLLEAINAYQHRERRFGGLGESFTDEDLNNLEPAEEVAAEIKDHLIPKSDAKADSKSEAKPDAVLTRR</sequence>
<dbReference type="EMBL" id="JACHDY010000001">
    <property type="protein sequence ID" value="MBB5316514.1"/>
    <property type="molecule type" value="Genomic_DNA"/>
</dbReference>
<feature type="binding site" evidence="2">
    <location>
        <begin position="46"/>
        <end position="49"/>
    </location>
    <ligand>
        <name>substrate</name>
    </ligand>
</feature>
<dbReference type="GO" id="GO:0045547">
    <property type="term" value="F:ditrans,polycis-polyprenyl diphosphate synthase [(2E,6E)-farnesyl diphosphate specific] activity"/>
    <property type="evidence" value="ECO:0007669"/>
    <property type="project" value="TreeGrafter"/>
</dbReference>
<accession>A0A7W8MRT5</accession>
<feature type="binding site" evidence="2">
    <location>
        <position position="50"/>
    </location>
    <ligand>
        <name>substrate</name>
    </ligand>
</feature>
<dbReference type="HAMAP" id="MF_01139">
    <property type="entry name" value="ISPT"/>
    <property type="match status" value="1"/>
</dbReference>
<dbReference type="GO" id="GO:0000287">
    <property type="term" value="F:magnesium ion binding"/>
    <property type="evidence" value="ECO:0007669"/>
    <property type="project" value="UniProtKB-UniRule"/>
</dbReference>
<dbReference type="EC" id="2.5.1.-" evidence="2"/>
<evidence type="ECO:0000256" key="1">
    <source>
        <dbReference type="ARBA" id="ARBA00022679"/>
    </source>
</evidence>
<evidence type="ECO:0000313" key="5">
    <source>
        <dbReference type="Proteomes" id="UP000568106"/>
    </source>
</evidence>
<dbReference type="PANTHER" id="PTHR10291:SF0">
    <property type="entry name" value="DEHYDRODOLICHYL DIPHOSPHATE SYNTHASE 2"/>
    <property type="match status" value="1"/>
</dbReference>
<evidence type="ECO:0000256" key="2">
    <source>
        <dbReference type="HAMAP-Rule" id="MF_01139"/>
    </source>
</evidence>
<gene>
    <name evidence="4" type="ORF">HDF09_001164</name>
</gene>
<feature type="binding site" evidence="2">
    <location>
        <position position="246"/>
    </location>
    <ligand>
        <name>Mg(2+)</name>
        <dbReference type="ChEBI" id="CHEBI:18420"/>
    </ligand>
</feature>
<keyword evidence="5" id="KW-1185">Reference proteome</keyword>
<dbReference type="Pfam" id="PF01255">
    <property type="entry name" value="Prenyltransf"/>
    <property type="match status" value="1"/>
</dbReference>
<keyword evidence="1 2" id="KW-0808">Transferase</keyword>
<name>A0A7W8MRT5_9BACT</name>
<comment type="function">
    <text evidence="2">Catalyzes the condensation of isopentenyl diphosphate (IPP) with allylic pyrophosphates generating different type of terpenoids.</text>
</comment>
<feature type="binding site" evidence="2">
    <location>
        <position position="62"/>
    </location>
    <ligand>
        <name>substrate</name>
    </ligand>
</feature>
<organism evidence="4 5">
    <name type="scientific">Tunturiibacter empetritectus</name>
    <dbReference type="NCBI Taxonomy" id="3069691"/>
    <lineage>
        <taxon>Bacteria</taxon>
        <taxon>Pseudomonadati</taxon>
        <taxon>Acidobacteriota</taxon>
        <taxon>Terriglobia</taxon>
        <taxon>Terriglobales</taxon>
        <taxon>Acidobacteriaceae</taxon>
        <taxon>Tunturiibacter</taxon>
    </lineage>
</organism>
<reference evidence="4" key="1">
    <citation type="submission" date="2020-08" db="EMBL/GenBank/DDBJ databases">
        <title>Genomic Encyclopedia of Type Strains, Phase IV (KMG-V): Genome sequencing to study the core and pangenomes of soil and plant-associated prokaryotes.</title>
        <authorList>
            <person name="Whitman W."/>
        </authorList>
    </citation>
    <scope>NUCLEOTIDE SEQUENCE [LARGE SCALE GENOMIC DNA]</scope>
    <source>
        <strain evidence="4">M8UP27</strain>
    </source>
</reference>
<keyword evidence="2" id="KW-0479">Metal-binding</keyword>
<dbReference type="InterPro" id="IPR001441">
    <property type="entry name" value="UPP_synth-like"/>
</dbReference>
<feature type="binding site" evidence="2">
    <location>
        <position position="58"/>
    </location>
    <ligand>
        <name>substrate</name>
    </ligand>
</feature>
<feature type="region of interest" description="Disordered" evidence="3">
    <location>
        <begin position="1"/>
        <end position="24"/>
    </location>
</feature>
<feature type="compositionally biased region" description="Basic and acidic residues" evidence="3">
    <location>
        <begin position="302"/>
        <end position="321"/>
    </location>
</feature>
<feature type="active site" description="Proton acceptor" evidence="2">
    <location>
        <position position="93"/>
    </location>
</feature>
<feature type="binding site" evidence="2">
    <location>
        <position position="227"/>
    </location>
    <ligand>
        <name>substrate</name>
    </ligand>
</feature>
<dbReference type="CDD" id="cd00475">
    <property type="entry name" value="Cis_IPPS"/>
    <property type="match status" value="1"/>
</dbReference>
<feature type="binding site" evidence="2">
    <location>
        <position position="45"/>
    </location>
    <ligand>
        <name>Mg(2+)</name>
        <dbReference type="ChEBI" id="CHEBI:18420"/>
    </ligand>
</feature>
<dbReference type="Gene3D" id="3.40.1180.10">
    <property type="entry name" value="Decaprenyl diphosphate synthase-like"/>
    <property type="match status" value="1"/>
</dbReference>
<dbReference type="PANTHER" id="PTHR10291">
    <property type="entry name" value="DEHYDRODOLICHYL DIPHOSPHATE SYNTHASE FAMILY MEMBER"/>
    <property type="match status" value="1"/>
</dbReference>
<feature type="active site" evidence="2">
    <location>
        <position position="45"/>
    </location>
</feature>
<keyword evidence="2" id="KW-0460">Magnesium</keyword>
<dbReference type="PROSITE" id="PS01066">
    <property type="entry name" value="UPP_SYNTHASE"/>
    <property type="match status" value="1"/>
</dbReference>
<evidence type="ECO:0000313" key="4">
    <source>
        <dbReference type="EMBL" id="MBB5316514.1"/>
    </source>
</evidence>
<comment type="similarity">
    <text evidence="2">Belongs to the UPP synthase family.</text>
</comment>
<comment type="subunit">
    <text evidence="2">Homodimer.</text>
</comment>
<dbReference type="Proteomes" id="UP000568106">
    <property type="component" value="Unassembled WGS sequence"/>
</dbReference>
<dbReference type="InterPro" id="IPR036424">
    <property type="entry name" value="UPP_synth-like_sf"/>
</dbReference>
<comment type="caution">
    <text evidence="2">Lacks conserved residue(s) required for the propagation of feature annotation.</text>
</comment>
<feature type="compositionally biased region" description="Polar residues" evidence="3">
    <location>
        <begin position="1"/>
        <end position="14"/>
    </location>
</feature>
<feature type="binding site" evidence="2">
    <location>
        <position position="97"/>
    </location>
    <ligand>
        <name>substrate</name>
    </ligand>
</feature>
<dbReference type="AlphaFoldDB" id="A0A7W8MRT5"/>
<dbReference type="GO" id="GO:0016094">
    <property type="term" value="P:polyprenol biosynthetic process"/>
    <property type="evidence" value="ECO:0007669"/>
    <property type="project" value="TreeGrafter"/>
</dbReference>
<dbReference type="NCBIfam" id="TIGR00055">
    <property type="entry name" value="uppS"/>
    <property type="match status" value="1"/>
</dbReference>
<dbReference type="SUPFAM" id="SSF64005">
    <property type="entry name" value="Undecaprenyl diphosphate synthase"/>
    <property type="match status" value="1"/>
</dbReference>
<comment type="caution">
    <text evidence="4">The sequence shown here is derived from an EMBL/GenBank/DDBJ whole genome shotgun (WGS) entry which is preliminary data.</text>
</comment>